<keyword evidence="2" id="KW-1185">Reference proteome</keyword>
<dbReference type="EMBL" id="CP002205">
    <property type="protein sequence ID" value="ADN08504.1"/>
    <property type="molecule type" value="Genomic_DNA"/>
</dbReference>
<dbReference type="KEGG" id="sua:Saut_0455"/>
<dbReference type="Proteomes" id="UP000007803">
    <property type="component" value="Chromosome"/>
</dbReference>
<dbReference type="eggNOG" id="COG2165">
    <property type="taxonomic scope" value="Bacteria"/>
</dbReference>
<evidence type="ECO:0000313" key="2">
    <source>
        <dbReference type="Proteomes" id="UP000007803"/>
    </source>
</evidence>
<accession>E0UUZ2</accession>
<organism evidence="1 2">
    <name type="scientific">Sulfurimonas autotrophica (strain ATCC BAA-671 / DSM 16294 / JCM 11897 / OK10)</name>
    <dbReference type="NCBI Taxonomy" id="563040"/>
    <lineage>
        <taxon>Bacteria</taxon>
        <taxon>Pseudomonadati</taxon>
        <taxon>Campylobacterota</taxon>
        <taxon>Epsilonproteobacteria</taxon>
        <taxon>Campylobacterales</taxon>
        <taxon>Sulfurimonadaceae</taxon>
        <taxon>Sulfurimonas</taxon>
    </lineage>
</organism>
<dbReference type="HOGENOM" id="CLU_917751_0_0_7"/>
<proteinExistence type="predicted"/>
<reference evidence="2" key="1">
    <citation type="journal article" date="2010" name="Stand. Genomic Sci.">
        <title>Complete genome sequence of Sulfurimonas autotrophica type strain (OK10).</title>
        <authorList>
            <person name="Sikorski J."/>
            <person name="Munk C."/>
            <person name="Lapidus A."/>
            <person name="Djao O."/>
            <person name="Lucas S."/>
            <person name="Glavina Del Rio T."/>
            <person name="Nolan M."/>
            <person name="Tice H."/>
            <person name="Han C."/>
            <person name="Cheng J."/>
            <person name="Tapia R."/>
            <person name="Goodwin L."/>
            <person name="Pitluck S."/>
            <person name="Liolios K."/>
            <person name="Ivanova N."/>
            <person name="Mavromatis K."/>
            <person name="Mikhailova N."/>
            <person name="Pati A."/>
            <person name="Sims D."/>
            <person name="Meincke L."/>
            <person name="Brettin T."/>
            <person name="Detter J."/>
            <person name="Chen A."/>
            <person name="Palaniappan K."/>
            <person name="Land M."/>
            <person name="Hauser L."/>
            <person name="Chang Y."/>
            <person name="Jeffries C."/>
            <person name="Rohde M."/>
            <person name="Lang E."/>
            <person name="Spring S."/>
            <person name="Goker M."/>
            <person name="Woyke T."/>
            <person name="Bristow J."/>
            <person name="Eisen J."/>
            <person name="Markowitz V."/>
            <person name="Hugenholtz P."/>
            <person name="Kyrpides N."/>
            <person name="Klenk H."/>
        </authorList>
    </citation>
    <scope>NUCLEOTIDE SEQUENCE [LARGE SCALE GENOMIC DNA]</scope>
    <source>
        <strain evidence="2">ATCC BAA-671 / DSM 16294 / JCM 11897 / OK10</strain>
    </source>
</reference>
<dbReference type="STRING" id="563040.Saut_0455"/>
<dbReference type="AlphaFoldDB" id="E0UUZ2"/>
<evidence type="ECO:0000313" key="1">
    <source>
        <dbReference type="EMBL" id="ADN08504.1"/>
    </source>
</evidence>
<evidence type="ECO:0008006" key="3">
    <source>
        <dbReference type="Google" id="ProtNLM"/>
    </source>
</evidence>
<name>E0UUZ2_SULAO</name>
<sequence>MKRNAATLLELIFVLIIISFLSTATYKGLQAIMIRSYKAKEITKLSLESQIAVNQLSNYLSSRVPYTTIGYDTESDKFQYIGDLTDNKPILEWIGTAHESFTKGDYSEFIDMSTLDTANATLSSKNSDGDKISDSTKAKFHISNDIYAEKIVNLIFAGSFDRASSNINDYNSSFGWHGHNSIETYDITIDNNGLITINDTKKPKFIYEKYFLVDTAYAVARGTDINTSSSCISDLNISTQKLNNTLFLFSNYRPWKGETFCADKNGNNKDGNVSILMQNVDGFKFEELDYTIRINLDINKAIRGASPIHFSKMKVVF</sequence>
<protein>
    <recommendedName>
        <fullName evidence="3">Prepilin-type N-terminal cleavage/methylation domain-containing protein</fullName>
    </recommendedName>
</protein>
<gene>
    <name evidence="1" type="ordered locus">Saut_0455</name>
</gene>